<dbReference type="Pfam" id="PF12833">
    <property type="entry name" value="HTH_18"/>
    <property type="match status" value="1"/>
</dbReference>
<dbReference type="Proteomes" id="UP001169760">
    <property type="component" value="Unassembled WGS sequence"/>
</dbReference>
<evidence type="ECO:0000256" key="1">
    <source>
        <dbReference type="ARBA" id="ARBA00023015"/>
    </source>
</evidence>
<feature type="domain" description="HTH araC/xylS-type" evidence="4">
    <location>
        <begin position="263"/>
        <end position="360"/>
    </location>
</feature>
<dbReference type="AlphaFoldDB" id="A0AAW7X778"/>
<dbReference type="PANTHER" id="PTHR47894:SF1">
    <property type="entry name" value="HTH-TYPE TRANSCRIPTIONAL REGULATOR VQSM"/>
    <property type="match status" value="1"/>
</dbReference>
<dbReference type="GO" id="GO:0005829">
    <property type="term" value="C:cytosol"/>
    <property type="evidence" value="ECO:0007669"/>
    <property type="project" value="TreeGrafter"/>
</dbReference>
<dbReference type="Pfam" id="PF12625">
    <property type="entry name" value="Arabinose_bd"/>
    <property type="match status" value="1"/>
</dbReference>
<accession>A0AAW7X778</accession>
<evidence type="ECO:0000256" key="2">
    <source>
        <dbReference type="ARBA" id="ARBA00023125"/>
    </source>
</evidence>
<dbReference type="InterPro" id="IPR018060">
    <property type="entry name" value="HTH_AraC"/>
</dbReference>
<gene>
    <name evidence="5" type="ORF">Q4521_09275</name>
</gene>
<evidence type="ECO:0000313" key="6">
    <source>
        <dbReference type="Proteomes" id="UP001169760"/>
    </source>
</evidence>
<sequence>MLNVANTVNSKMAYTQAAYSHALSSSAQTHYLLPSDKTIVAHWQPAILLNLMCNSLANEEAIALSNKLLKGTRLFYSDFNKTNLFISPEQFQRFIVNCNATPNQSDLAFRFGQRLLPGHYGDFSHGLNQVNSVFAAAELIQKCAHVFSPLLTPKVNVYATELTISFYSSYGCANSHRFVCEAFIFAIKNWLEQQLGRHLPWQFEFNYTKPEAIENYEVYLGDNLKFNRPVTAIRLPIEYAHSSWQVSENFTLPCAATPVSLLNLVRQLLRNNIQANPSLEWLAQQLDISPATLKRRLKACNTQFRDLLSEIRLEVAVELYQQQHFSSDAICQYLGFYDESNLRRFFKRTTGQTHTQYLALT</sequence>
<keyword evidence="2" id="KW-0238">DNA-binding</keyword>
<reference evidence="5" key="1">
    <citation type="submission" date="2023-07" db="EMBL/GenBank/DDBJ databases">
        <title>Genome content predicts the carbon catabolic preferences of heterotrophic bacteria.</title>
        <authorList>
            <person name="Gralka M."/>
        </authorList>
    </citation>
    <scope>NUCLEOTIDE SEQUENCE</scope>
    <source>
        <strain evidence="5">I3M17_2</strain>
    </source>
</reference>
<name>A0AAW7X778_9GAMM</name>
<dbReference type="SMART" id="SM00342">
    <property type="entry name" value="HTH_ARAC"/>
    <property type="match status" value="1"/>
</dbReference>
<dbReference type="GO" id="GO:0003700">
    <property type="term" value="F:DNA-binding transcription factor activity"/>
    <property type="evidence" value="ECO:0007669"/>
    <property type="project" value="InterPro"/>
</dbReference>
<dbReference type="EMBL" id="JAUOPB010000006">
    <property type="protein sequence ID" value="MDO6422663.1"/>
    <property type="molecule type" value="Genomic_DNA"/>
</dbReference>
<dbReference type="PANTHER" id="PTHR47894">
    <property type="entry name" value="HTH-TYPE TRANSCRIPTIONAL REGULATOR GADX"/>
    <property type="match status" value="1"/>
</dbReference>
<keyword evidence="1" id="KW-0805">Transcription regulation</keyword>
<evidence type="ECO:0000313" key="5">
    <source>
        <dbReference type="EMBL" id="MDO6422663.1"/>
    </source>
</evidence>
<dbReference type="Gene3D" id="1.10.10.60">
    <property type="entry name" value="Homeodomain-like"/>
    <property type="match status" value="1"/>
</dbReference>
<organism evidence="5 6">
    <name type="scientific">Saccharophagus degradans</name>
    <dbReference type="NCBI Taxonomy" id="86304"/>
    <lineage>
        <taxon>Bacteria</taxon>
        <taxon>Pseudomonadati</taxon>
        <taxon>Pseudomonadota</taxon>
        <taxon>Gammaproteobacteria</taxon>
        <taxon>Cellvibrionales</taxon>
        <taxon>Cellvibrionaceae</taxon>
        <taxon>Saccharophagus</taxon>
    </lineage>
</organism>
<dbReference type="InterPro" id="IPR009057">
    <property type="entry name" value="Homeodomain-like_sf"/>
</dbReference>
<proteinExistence type="predicted"/>
<dbReference type="InterPro" id="IPR032687">
    <property type="entry name" value="AraC-type_N"/>
</dbReference>
<evidence type="ECO:0000259" key="4">
    <source>
        <dbReference type="PROSITE" id="PS01124"/>
    </source>
</evidence>
<protein>
    <submittedName>
        <fullName evidence="5">AraC family transcriptional regulator ligand-binding domain-containing protein</fullName>
    </submittedName>
</protein>
<evidence type="ECO:0000256" key="3">
    <source>
        <dbReference type="ARBA" id="ARBA00023163"/>
    </source>
</evidence>
<dbReference type="GO" id="GO:0000976">
    <property type="term" value="F:transcription cis-regulatory region binding"/>
    <property type="evidence" value="ECO:0007669"/>
    <property type="project" value="TreeGrafter"/>
</dbReference>
<comment type="caution">
    <text evidence="5">The sequence shown here is derived from an EMBL/GenBank/DDBJ whole genome shotgun (WGS) entry which is preliminary data.</text>
</comment>
<keyword evidence="3" id="KW-0804">Transcription</keyword>
<dbReference type="PROSITE" id="PS01124">
    <property type="entry name" value="HTH_ARAC_FAMILY_2"/>
    <property type="match status" value="1"/>
</dbReference>
<dbReference type="RefSeq" id="WP_303492598.1">
    <property type="nucleotide sequence ID" value="NZ_JAUOPB010000006.1"/>
</dbReference>
<dbReference type="SUPFAM" id="SSF46689">
    <property type="entry name" value="Homeodomain-like"/>
    <property type="match status" value="1"/>
</dbReference>